<dbReference type="RefSeq" id="WP_190858446.1">
    <property type="nucleotide sequence ID" value="NZ_JACXIY010000003.1"/>
</dbReference>
<dbReference type="EMBL" id="JACXIY010000003">
    <property type="protein sequence ID" value="MBD2867703.1"/>
    <property type="molecule type" value="Genomic_DNA"/>
</dbReference>
<name>A0A927CGK6_9BACL</name>
<evidence type="ECO:0000313" key="2">
    <source>
        <dbReference type="EMBL" id="MBD2867703.1"/>
    </source>
</evidence>
<feature type="compositionally biased region" description="Low complexity" evidence="1">
    <location>
        <begin position="1"/>
        <end position="13"/>
    </location>
</feature>
<organism evidence="2 3">
    <name type="scientific">Paenibacillus arenilitoris</name>
    <dbReference type="NCBI Taxonomy" id="2772299"/>
    <lineage>
        <taxon>Bacteria</taxon>
        <taxon>Bacillati</taxon>
        <taxon>Bacillota</taxon>
        <taxon>Bacilli</taxon>
        <taxon>Bacillales</taxon>
        <taxon>Paenibacillaceae</taxon>
        <taxon>Paenibacillus</taxon>
    </lineage>
</organism>
<dbReference type="AlphaFoldDB" id="A0A927CGK6"/>
<gene>
    <name evidence="2" type="ORF">IDH41_03870</name>
</gene>
<protein>
    <submittedName>
        <fullName evidence="2">Uncharacterized protein</fullName>
    </submittedName>
</protein>
<reference evidence="2" key="1">
    <citation type="submission" date="2020-09" db="EMBL/GenBank/DDBJ databases">
        <title>A novel bacterium of genus Paenibacillus, isolated from South China Sea.</title>
        <authorList>
            <person name="Huang H."/>
            <person name="Mo K."/>
            <person name="Hu Y."/>
        </authorList>
    </citation>
    <scope>NUCLEOTIDE SEQUENCE</scope>
    <source>
        <strain evidence="2">IB182493</strain>
    </source>
</reference>
<proteinExistence type="predicted"/>
<feature type="region of interest" description="Disordered" evidence="1">
    <location>
        <begin position="1"/>
        <end position="26"/>
    </location>
</feature>
<evidence type="ECO:0000256" key="1">
    <source>
        <dbReference type="SAM" id="MobiDB-lite"/>
    </source>
</evidence>
<accession>A0A927CGK6</accession>
<keyword evidence="3" id="KW-1185">Reference proteome</keyword>
<comment type="caution">
    <text evidence="2">The sequence shown here is derived from an EMBL/GenBank/DDBJ whole genome shotgun (WGS) entry which is preliminary data.</text>
</comment>
<sequence length="71" mass="7578">MPRAGTAASLAAARGVTTRQVDTDEVRKRLHEQGQYLLGSDADELIDDKLKLNKTGGSSSTASHHNPFASK</sequence>
<dbReference type="Proteomes" id="UP000632125">
    <property type="component" value="Unassembled WGS sequence"/>
</dbReference>
<evidence type="ECO:0000313" key="3">
    <source>
        <dbReference type="Proteomes" id="UP000632125"/>
    </source>
</evidence>